<dbReference type="Pfam" id="PF20370">
    <property type="entry name" value="DUF6665"/>
    <property type="match status" value="1"/>
</dbReference>
<evidence type="ECO:0008006" key="3">
    <source>
        <dbReference type="Google" id="ProtNLM"/>
    </source>
</evidence>
<comment type="caution">
    <text evidence="1">The sequence shown here is derived from an EMBL/GenBank/DDBJ whole genome shotgun (WGS) entry which is preliminary data.</text>
</comment>
<proteinExistence type="predicted"/>
<evidence type="ECO:0000313" key="2">
    <source>
        <dbReference type="Proteomes" id="UP001166191"/>
    </source>
</evidence>
<dbReference type="EMBL" id="JAHKNG010000070">
    <property type="protein sequence ID" value="MBU3032269.1"/>
    <property type="molecule type" value="Genomic_DNA"/>
</dbReference>
<organism evidence="1 2">
    <name type="scientific">Paracoccus marinaquae</name>
    <dbReference type="NCBI Taxonomy" id="2841926"/>
    <lineage>
        <taxon>Bacteria</taxon>
        <taxon>Pseudomonadati</taxon>
        <taxon>Pseudomonadota</taxon>
        <taxon>Alphaproteobacteria</taxon>
        <taxon>Rhodobacterales</taxon>
        <taxon>Paracoccaceae</taxon>
        <taxon>Paracoccus</taxon>
    </lineage>
</organism>
<dbReference type="InterPro" id="IPR046606">
    <property type="entry name" value="DUF6665"/>
</dbReference>
<evidence type="ECO:0000313" key="1">
    <source>
        <dbReference type="EMBL" id="MBU3032269.1"/>
    </source>
</evidence>
<accession>A0ABS6AP50</accession>
<gene>
    <name evidence="1" type="ORF">KNW02_19480</name>
</gene>
<protein>
    <recommendedName>
        <fullName evidence="3">DUF222 domain-containing protein</fullName>
    </recommendedName>
</protein>
<keyword evidence="2" id="KW-1185">Reference proteome</keyword>
<sequence>MSRFLAHIEWATAMAQTGDDILAQELQAERASALGAAGRRLERALAALDAAADDSRATHLDQAGRIAWEFMVMREMAGLRDWDAVVRLYAIPASVLRRMGASATLKRPGAG</sequence>
<dbReference type="Proteomes" id="UP001166191">
    <property type="component" value="Unassembled WGS sequence"/>
</dbReference>
<reference evidence="1" key="1">
    <citation type="submission" date="2021-06" db="EMBL/GenBank/DDBJ databases">
        <title>Paracoccus bacterium XHP0099 sp. nov., isolated from the surface waters of the Yellow Sea.</title>
        <authorList>
            <person name="Xue H."/>
            <person name="Zhang D."/>
        </authorList>
    </citation>
    <scope>NUCLEOTIDE SEQUENCE</scope>
    <source>
        <strain evidence="1">XHP0099</strain>
    </source>
</reference>
<dbReference type="RefSeq" id="WP_216034856.1">
    <property type="nucleotide sequence ID" value="NZ_JAHKNG010000070.1"/>
</dbReference>
<name>A0ABS6AP50_9RHOB</name>